<dbReference type="PRINTS" id="PR00413">
    <property type="entry name" value="HADHALOGNASE"/>
</dbReference>
<dbReference type="EMBL" id="JAPFFF010000005">
    <property type="protein sequence ID" value="KAK8889651.1"/>
    <property type="molecule type" value="Genomic_DNA"/>
</dbReference>
<dbReference type="InterPro" id="IPR006439">
    <property type="entry name" value="HAD-SF_hydro_IA"/>
</dbReference>
<sequence>MILFTLAVHYITFDVYGTLLSTSAKKKAIRKIATDNHFDPERAYQIYEQSEDHCVYGDEYSDWDQKIRRALFWADLTLNTSFFNTNESYQRIIDAYNSYQPFPEVLDTLKQMKKRGYTIVIMSNSANVLMDVNRKALGNLFEHCILAQESKAFKPNLKFFRYVHQKLDFDHNNHTHIAQGVWADIYPATQMGWNKIWVNRAGERPSPEFEPYHVVSNLSQTLDYLPYLNNNEIPWIVVGLSIGVTVIMLILVISLAIFIRIRDKKKNINSTISTPILK</sequence>
<organism evidence="3 4">
    <name type="scientific">Tritrichomonas musculus</name>
    <dbReference type="NCBI Taxonomy" id="1915356"/>
    <lineage>
        <taxon>Eukaryota</taxon>
        <taxon>Metamonada</taxon>
        <taxon>Parabasalia</taxon>
        <taxon>Tritrichomonadida</taxon>
        <taxon>Tritrichomonadidae</taxon>
        <taxon>Tritrichomonas</taxon>
    </lineage>
</organism>
<dbReference type="SFLD" id="SFLDG01129">
    <property type="entry name" value="C1.5:_HAD__Beta-PGM__Phosphata"/>
    <property type="match status" value="1"/>
</dbReference>
<dbReference type="InterPro" id="IPR023214">
    <property type="entry name" value="HAD_sf"/>
</dbReference>
<evidence type="ECO:0000256" key="2">
    <source>
        <dbReference type="SAM" id="Phobius"/>
    </source>
</evidence>
<keyword evidence="4" id="KW-1185">Reference proteome</keyword>
<evidence type="ECO:0000313" key="4">
    <source>
        <dbReference type="Proteomes" id="UP001470230"/>
    </source>
</evidence>
<feature type="transmembrane region" description="Helical" evidence="2">
    <location>
        <begin position="235"/>
        <end position="259"/>
    </location>
</feature>
<keyword evidence="2" id="KW-1133">Transmembrane helix</keyword>
<dbReference type="InterPro" id="IPR051540">
    <property type="entry name" value="S-2-haloacid_dehalogenase"/>
</dbReference>
<evidence type="ECO:0000313" key="3">
    <source>
        <dbReference type="EMBL" id="KAK8889651.1"/>
    </source>
</evidence>
<gene>
    <name evidence="3" type="ORF">M9Y10_034404</name>
</gene>
<dbReference type="Proteomes" id="UP001470230">
    <property type="component" value="Unassembled WGS sequence"/>
</dbReference>
<protein>
    <submittedName>
        <fullName evidence="3">Uncharacterized protein</fullName>
    </submittedName>
</protein>
<keyword evidence="2" id="KW-0812">Transmembrane</keyword>
<dbReference type="InterPro" id="IPR036412">
    <property type="entry name" value="HAD-like_sf"/>
</dbReference>
<dbReference type="InterPro" id="IPR023198">
    <property type="entry name" value="PGP-like_dom2"/>
</dbReference>
<evidence type="ECO:0000256" key="1">
    <source>
        <dbReference type="ARBA" id="ARBA00022801"/>
    </source>
</evidence>
<dbReference type="Pfam" id="PF00702">
    <property type="entry name" value="Hydrolase"/>
    <property type="match status" value="1"/>
</dbReference>
<dbReference type="SUPFAM" id="SSF56784">
    <property type="entry name" value="HAD-like"/>
    <property type="match status" value="1"/>
</dbReference>
<name>A0ABR2KFJ6_9EUKA</name>
<reference evidence="3 4" key="1">
    <citation type="submission" date="2024-04" db="EMBL/GenBank/DDBJ databases">
        <title>Tritrichomonas musculus Genome.</title>
        <authorList>
            <person name="Alves-Ferreira E."/>
            <person name="Grigg M."/>
            <person name="Lorenzi H."/>
            <person name="Galac M."/>
        </authorList>
    </citation>
    <scope>NUCLEOTIDE SEQUENCE [LARGE SCALE GENOMIC DNA]</scope>
    <source>
        <strain evidence="3 4">EAF2021</strain>
    </source>
</reference>
<dbReference type="PANTHER" id="PTHR43316">
    <property type="entry name" value="HYDROLASE, HALOACID DELAHOGENASE-RELATED"/>
    <property type="match status" value="1"/>
</dbReference>
<keyword evidence="2" id="KW-0472">Membrane</keyword>
<dbReference type="NCBIfam" id="TIGR01493">
    <property type="entry name" value="HAD-SF-IA-v2"/>
    <property type="match status" value="1"/>
</dbReference>
<dbReference type="Gene3D" id="3.40.50.1000">
    <property type="entry name" value="HAD superfamily/HAD-like"/>
    <property type="match status" value="1"/>
</dbReference>
<proteinExistence type="predicted"/>
<dbReference type="PANTHER" id="PTHR43316:SF3">
    <property type="entry name" value="HALOACID DEHALOGENASE, TYPE II (AFU_ORTHOLOGUE AFUA_2G07750)-RELATED"/>
    <property type="match status" value="1"/>
</dbReference>
<dbReference type="Gene3D" id="1.10.150.240">
    <property type="entry name" value="Putative phosphatase, domain 2"/>
    <property type="match status" value="1"/>
</dbReference>
<comment type="caution">
    <text evidence="3">The sequence shown here is derived from an EMBL/GenBank/DDBJ whole genome shotgun (WGS) entry which is preliminary data.</text>
</comment>
<keyword evidence="1" id="KW-0378">Hydrolase</keyword>
<dbReference type="SFLD" id="SFLDS00003">
    <property type="entry name" value="Haloacid_Dehalogenase"/>
    <property type="match status" value="1"/>
</dbReference>
<accession>A0ABR2KFJ6</accession>